<accession>A0A4U2ZC52</accession>
<proteinExistence type="predicted"/>
<dbReference type="Proteomes" id="UP000309561">
    <property type="component" value="Unassembled WGS sequence"/>
</dbReference>
<protein>
    <submittedName>
        <fullName evidence="2">Uncharacterized protein</fullName>
    </submittedName>
</protein>
<sequence length="221" mass="26357">MKTIIAISLLSLTLFAKNPSVYSQLGDIIYDNSTAIEKLSEIAELSNYKKEIQEYIKDVNITKKDGFAIESGDRSVDDTHYLKKLRELYKKDRNFLRISKISFEESMQKSNVRLFEQLINSEIIELDEYERRIVEFYTTHKDEISLPPEVKLFVEEALKKRKSEIEAREAANKRDSEAERIRWLREKDKEREERKIKQLEEELLKKKREIREYQKEELLGS</sequence>
<keyword evidence="3" id="KW-1185">Reference proteome</keyword>
<evidence type="ECO:0000256" key="1">
    <source>
        <dbReference type="SAM" id="Coils"/>
    </source>
</evidence>
<reference evidence="2 3" key="1">
    <citation type="submission" date="2019-04" db="EMBL/GenBank/DDBJ databases">
        <title>Sulfurimonas crateris sp. nov. a facultative anaerobic sulfur-oxidizing chemolithautotrophic bacterium isolated from a terrestrial mud vulcano.</title>
        <authorList>
            <person name="Ratnikova N.M."/>
            <person name="Slobodkin A.I."/>
            <person name="Merkel A.Y."/>
            <person name="Novikov A."/>
            <person name="Bonch-Osmolovskaya E.A."/>
            <person name="Slobodkina G.B."/>
        </authorList>
    </citation>
    <scope>NUCLEOTIDE SEQUENCE [LARGE SCALE GENOMIC DNA]</scope>
    <source>
        <strain evidence="2 3">SN118</strain>
    </source>
</reference>
<evidence type="ECO:0000313" key="3">
    <source>
        <dbReference type="Proteomes" id="UP000309561"/>
    </source>
</evidence>
<dbReference type="EMBL" id="SZPX01000001">
    <property type="protein sequence ID" value="TKI71160.1"/>
    <property type="molecule type" value="Genomic_DNA"/>
</dbReference>
<organism evidence="2 3">
    <name type="scientific">Sulfurimonas crateris</name>
    <dbReference type="NCBI Taxonomy" id="2574727"/>
    <lineage>
        <taxon>Bacteria</taxon>
        <taxon>Pseudomonadati</taxon>
        <taxon>Campylobacterota</taxon>
        <taxon>Epsilonproteobacteria</taxon>
        <taxon>Campylobacterales</taxon>
        <taxon>Sulfurimonadaceae</taxon>
        <taxon>Sulfurimonas</taxon>
    </lineage>
</organism>
<name>A0A4U2ZC52_9BACT</name>
<dbReference type="OrthoDB" id="5334822at2"/>
<gene>
    <name evidence="2" type="ORF">FCU45_01915</name>
</gene>
<dbReference type="RefSeq" id="WP_137011713.1">
    <property type="nucleotide sequence ID" value="NZ_SZPX01000001.1"/>
</dbReference>
<evidence type="ECO:0000313" key="2">
    <source>
        <dbReference type="EMBL" id="TKI71160.1"/>
    </source>
</evidence>
<feature type="coiled-coil region" evidence="1">
    <location>
        <begin position="112"/>
        <end position="216"/>
    </location>
</feature>
<dbReference type="AlphaFoldDB" id="A0A4U2ZC52"/>
<comment type="caution">
    <text evidence="2">The sequence shown here is derived from an EMBL/GenBank/DDBJ whole genome shotgun (WGS) entry which is preliminary data.</text>
</comment>
<keyword evidence="1" id="KW-0175">Coiled coil</keyword>